<name>A0A1I5R7D8_9BACT</name>
<dbReference type="InterPro" id="IPR044668">
    <property type="entry name" value="PuuD-like"/>
</dbReference>
<dbReference type="Gene3D" id="3.40.50.880">
    <property type="match status" value="1"/>
</dbReference>
<gene>
    <name evidence="1" type="ORF">SAMN05216234_1251</name>
</gene>
<dbReference type="EMBL" id="FOXB01000025">
    <property type="protein sequence ID" value="SFP53936.1"/>
    <property type="molecule type" value="Genomic_DNA"/>
</dbReference>
<keyword evidence="1" id="KW-0315">Glutamine amidotransferase</keyword>
<dbReference type="GO" id="GO:0005829">
    <property type="term" value="C:cytosol"/>
    <property type="evidence" value="ECO:0007669"/>
    <property type="project" value="TreeGrafter"/>
</dbReference>
<dbReference type="PANTHER" id="PTHR43235:SF1">
    <property type="entry name" value="GLUTAMINE AMIDOTRANSFERASE PB2B2.05-RELATED"/>
    <property type="match status" value="1"/>
</dbReference>
<dbReference type="AlphaFoldDB" id="A0A1I5R7D8"/>
<dbReference type="STRING" id="223786.SAMN05216234_1251"/>
<proteinExistence type="predicted"/>
<dbReference type="Pfam" id="PF07722">
    <property type="entry name" value="Peptidase_C26"/>
    <property type="match status" value="1"/>
</dbReference>
<dbReference type="GO" id="GO:0016740">
    <property type="term" value="F:transferase activity"/>
    <property type="evidence" value="ECO:0007669"/>
    <property type="project" value="UniProtKB-KW"/>
</dbReference>
<keyword evidence="1" id="KW-0808">Transferase</keyword>
<evidence type="ECO:0000313" key="1">
    <source>
        <dbReference type="EMBL" id="SFP53936.1"/>
    </source>
</evidence>
<dbReference type="SUPFAM" id="SSF52317">
    <property type="entry name" value="Class I glutamine amidotransferase-like"/>
    <property type="match status" value="1"/>
</dbReference>
<keyword evidence="2" id="KW-1185">Reference proteome</keyword>
<dbReference type="Proteomes" id="UP000199227">
    <property type="component" value="Unassembled WGS sequence"/>
</dbReference>
<dbReference type="CDD" id="cd01745">
    <property type="entry name" value="GATase1_2"/>
    <property type="match status" value="1"/>
</dbReference>
<reference evidence="1 2" key="1">
    <citation type="submission" date="2016-10" db="EMBL/GenBank/DDBJ databases">
        <authorList>
            <person name="de Groot N.N."/>
        </authorList>
    </citation>
    <scope>NUCLEOTIDE SEQUENCE [LARGE SCALE GENOMIC DNA]</scope>
    <source>
        <strain evidence="1 2">EP1-55-1</strain>
    </source>
</reference>
<dbReference type="InterPro" id="IPR029062">
    <property type="entry name" value="Class_I_gatase-like"/>
</dbReference>
<organism evidence="1 2">
    <name type="scientific">Hydrogenimonas thermophila</name>
    <dbReference type="NCBI Taxonomy" id="223786"/>
    <lineage>
        <taxon>Bacteria</taxon>
        <taxon>Pseudomonadati</taxon>
        <taxon>Campylobacterota</taxon>
        <taxon>Epsilonproteobacteria</taxon>
        <taxon>Campylobacterales</taxon>
        <taxon>Hydrogenimonadaceae</taxon>
        <taxon>Hydrogenimonas</taxon>
    </lineage>
</organism>
<dbReference type="GO" id="GO:0016811">
    <property type="term" value="F:hydrolase activity, acting on carbon-nitrogen (but not peptide) bonds, in linear amides"/>
    <property type="evidence" value="ECO:0007669"/>
    <property type="project" value="InterPro"/>
</dbReference>
<sequence length="229" mass="26145">MGRQPLVVVTGSTRGSRTAWFMSRFMLSLFGINANFFHPDSWNRDVKMDGLLIMGGVDIDPSVYGGVKHSSILKSDVRRDEMELFLLEKADKENLPVMGICRGMQMINLFYGGTLHQHIEELPLEYPHLRTPFPLRNITIEPETKLHSILGVSIIKANALHHQAVNRVGEGLRCAAYDQNRIIQAIEGVGEKFILGLQWHPEFIPYLWHSRAIFSTFCKIIRYNKVKRG</sequence>
<accession>A0A1I5R7D8</accession>
<dbReference type="PROSITE" id="PS51273">
    <property type="entry name" value="GATASE_TYPE_1"/>
    <property type="match status" value="1"/>
</dbReference>
<evidence type="ECO:0000313" key="2">
    <source>
        <dbReference type="Proteomes" id="UP000199227"/>
    </source>
</evidence>
<dbReference type="RefSeq" id="WP_177202020.1">
    <property type="nucleotide sequence ID" value="NZ_CP136592.1"/>
</dbReference>
<dbReference type="PANTHER" id="PTHR43235">
    <property type="entry name" value="GLUTAMINE AMIDOTRANSFERASE PB2B2.05-RELATED"/>
    <property type="match status" value="1"/>
</dbReference>
<dbReference type="InterPro" id="IPR011697">
    <property type="entry name" value="Peptidase_C26"/>
</dbReference>
<protein>
    <submittedName>
        <fullName evidence="1">Putative glutamine amidotransferase</fullName>
    </submittedName>
</protein>